<protein>
    <submittedName>
        <fullName evidence="1">Uncharacterized protein</fullName>
    </submittedName>
</protein>
<dbReference type="EMBL" id="BAABFA010000016">
    <property type="protein sequence ID" value="GAA4467565.1"/>
    <property type="molecule type" value="Genomic_DNA"/>
</dbReference>
<gene>
    <name evidence="1" type="ORF">GCM10023093_23710</name>
</gene>
<proteinExistence type="predicted"/>
<dbReference type="Gene3D" id="2.50.20.10">
    <property type="entry name" value="Lipoprotein localisation LolA/LolB/LppX"/>
    <property type="match status" value="1"/>
</dbReference>
<name>A0ABP8NLT7_9BACT</name>
<reference evidence="2" key="1">
    <citation type="journal article" date="2019" name="Int. J. Syst. Evol. Microbiol.">
        <title>The Global Catalogue of Microorganisms (GCM) 10K type strain sequencing project: providing services to taxonomists for standard genome sequencing and annotation.</title>
        <authorList>
            <consortium name="The Broad Institute Genomics Platform"/>
            <consortium name="The Broad Institute Genome Sequencing Center for Infectious Disease"/>
            <person name="Wu L."/>
            <person name="Ma J."/>
        </authorList>
    </citation>
    <scope>NUCLEOTIDE SEQUENCE [LARGE SCALE GENOMIC DNA]</scope>
    <source>
        <strain evidence="2">JCM 32105</strain>
    </source>
</reference>
<evidence type="ECO:0000313" key="1">
    <source>
        <dbReference type="EMBL" id="GAA4467565.1"/>
    </source>
</evidence>
<organism evidence="1 2">
    <name type="scientific">Nemorincola caseinilytica</name>
    <dbReference type="NCBI Taxonomy" id="2054315"/>
    <lineage>
        <taxon>Bacteria</taxon>
        <taxon>Pseudomonadati</taxon>
        <taxon>Bacteroidota</taxon>
        <taxon>Chitinophagia</taxon>
        <taxon>Chitinophagales</taxon>
        <taxon>Chitinophagaceae</taxon>
        <taxon>Nemorincola</taxon>
    </lineage>
</organism>
<keyword evidence="2" id="KW-1185">Reference proteome</keyword>
<dbReference type="RefSeq" id="WP_345083463.1">
    <property type="nucleotide sequence ID" value="NZ_BAABFA010000016.1"/>
</dbReference>
<accession>A0ABP8NLT7</accession>
<sequence length="237" mass="26744">MIRIAAIAVLLFIAPFRMLATDAGQLYYALRTKVLQVKDYTADVRLKIDIDYMKIPDLSGKLYYKAPDKMKMVRKDGISILPKKNINLTLSSLIPAGNVTVIDVGTATLKGRKLRILKVIPEEDNTGIVLSKIWVDEAAMLAYRTETTTKDEGTVTLDLEYGKYVKHSLPDKIAITMDVKEYKLPKGVTMDYSEIPKTEDLKEKMKDNKNKKGVIEIAYLNYVVNKGISDAVFKEMK</sequence>
<comment type="caution">
    <text evidence="1">The sequence shown here is derived from an EMBL/GenBank/DDBJ whole genome shotgun (WGS) entry which is preliminary data.</text>
</comment>
<evidence type="ECO:0000313" key="2">
    <source>
        <dbReference type="Proteomes" id="UP001500067"/>
    </source>
</evidence>
<dbReference type="Proteomes" id="UP001500067">
    <property type="component" value="Unassembled WGS sequence"/>
</dbReference>